<dbReference type="GeneID" id="30015187"/>
<dbReference type="PANTHER" id="PTHR10237">
    <property type="entry name" value="DEFORMED EPIDERMAL AUTOREGULATORY FACTOR 1 HOMOLOG SUPPRESSIN"/>
    <property type="match status" value="1"/>
</dbReference>
<dbReference type="Proteomes" id="UP000078343">
    <property type="component" value="Unassembled WGS sequence"/>
</dbReference>
<accession>A0A178Z4X7</accession>
<keyword evidence="8" id="KW-1185">Reference proteome</keyword>
<evidence type="ECO:0000256" key="3">
    <source>
        <dbReference type="ARBA" id="ARBA00022833"/>
    </source>
</evidence>
<organism evidence="7 8">
    <name type="scientific">Fonsecaea erecta</name>
    <dbReference type="NCBI Taxonomy" id="1367422"/>
    <lineage>
        <taxon>Eukaryota</taxon>
        <taxon>Fungi</taxon>
        <taxon>Dikarya</taxon>
        <taxon>Ascomycota</taxon>
        <taxon>Pezizomycotina</taxon>
        <taxon>Eurotiomycetes</taxon>
        <taxon>Chaetothyriomycetidae</taxon>
        <taxon>Chaetothyriales</taxon>
        <taxon>Herpotrichiellaceae</taxon>
        <taxon>Fonsecaea</taxon>
    </lineage>
</organism>
<evidence type="ECO:0000259" key="6">
    <source>
        <dbReference type="PROSITE" id="PS50865"/>
    </source>
</evidence>
<evidence type="ECO:0000256" key="4">
    <source>
        <dbReference type="PROSITE-ProRule" id="PRU00134"/>
    </source>
</evidence>
<dbReference type="STRING" id="1367422.A0A178Z4X7"/>
<sequence>MAAPVVVDIVTYFYPIGNTPAVHLTRGVPYKQSANILLLGCGDVRNILFTVYSDQASGRKLDVTCCDIEPAVIARNILLLTLLLDDVDGSNDASIWNIYYHLCLDSKDLELLDSQATKLHALGASAQTWHGGQYGQQFRFCDERTLTKVRNIWDTYRFTRLNRDDRERFLERSKAAMQRAMESRAYHLGETSFVISGLRSAAPAGIGAIHDAPKLHQHFWNHGSTSREGKDPRRTDTLNPMFVTDRSTLHYGTDPLLGFHLATAYTPLTEQSPFHSEAMTQDSSCFRVVEAAQLQFRSWARSLRQYPPSCLTIRFFAGDAISFSYALQQKKITQSERAAGMYRDPYHAEPLVLDGEEYTDSARAPLTFGVIDTSNLIDHVGALNLLVAAAPLLDEGPSASLYTESLVKQEETHTAYIDSLLKGHFPTISTLLGLFPVEYWTNASASSTMDDLMMDSSFIRASDDTRAGQMHVRLTWKQSIHEGTSPSPSPSPSRAGEVRRLRVDESGCARILHDVYLHMFQHENMQQLFSDVSVHTISKSSLVRHHRGSYALFLRFVRSRIAVDWDKVMDHLLRLIETDSSLLMGMNYIQELYLFLHIFKVYSVDTFSGLVKQPSTAVAKGLASWNGIPPVICITLKVPRERLRAITSLKPAEIGTPIVHCIIKSSPASRSRPWQNIFSAVQLSFGNISTTGERHSDAFSLHIVDDGLEWNGSSDLFVSFRAPTWTLLIEPRTTSIAFGIQSTPQSSRTFIKALGIEMNIYETNLEDEENVFMTKDPPNQPGSASLCTLSNGDSGDSSPQGQVARTVITANVDSKAPRIASLTGRLELLSEDVKAAMKSGSKVESVQVSPCSVIATVGLIASPIALEFPSPVLASRSKIRIARKSSYVEVEAPLAGAADWKCFPSFIHPIYPTLGPPVVWNTPYTNLECLPTINTSRKKGIQWLVTHSSGMFSRRERELRDSPMLADREENVRVRFKDSLFSLLIHFSGLQGEPARLFGLNDPMRGGIHVLIFVAGLKLDVANQTVILDSAILPLTNSLTPKLNTFLGALSAMRLCSIKVDAVELKLWRQVLPAMIERCRTWEHRPDCEYLTESRIPLSLENGQPLLCSCGSGQLPKTFLTGVPHWGSVSKYFVRAALSPCFPAPFCEELFDFSKIRKSSTVPHPGGGCRVCGKTESRPGAGLLTCVRCHNAKYCSKECQRTDWKNHKPTCGS</sequence>
<dbReference type="GO" id="GO:0005634">
    <property type="term" value="C:nucleus"/>
    <property type="evidence" value="ECO:0007669"/>
    <property type="project" value="TreeGrafter"/>
</dbReference>
<dbReference type="GO" id="GO:0008270">
    <property type="term" value="F:zinc ion binding"/>
    <property type="evidence" value="ECO:0007669"/>
    <property type="project" value="UniProtKB-KW"/>
</dbReference>
<gene>
    <name evidence="7" type="ORF">AYL99_11019</name>
</gene>
<evidence type="ECO:0000313" key="7">
    <source>
        <dbReference type="EMBL" id="OAP54571.1"/>
    </source>
</evidence>
<dbReference type="GO" id="GO:0000981">
    <property type="term" value="F:DNA-binding transcription factor activity, RNA polymerase II-specific"/>
    <property type="evidence" value="ECO:0007669"/>
    <property type="project" value="TreeGrafter"/>
</dbReference>
<dbReference type="Pfam" id="PF01753">
    <property type="entry name" value="zf-MYND"/>
    <property type="match status" value="1"/>
</dbReference>
<feature type="domain" description="MYND-type" evidence="6">
    <location>
        <begin position="1169"/>
        <end position="1211"/>
    </location>
</feature>
<dbReference type="OrthoDB" id="432970at2759"/>
<dbReference type="InterPro" id="IPR024119">
    <property type="entry name" value="TF_DEAF-1"/>
</dbReference>
<dbReference type="InterPro" id="IPR002893">
    <property type="entry name" value="Znf_MYND"/>
</dbReference>
<dbReference type="Gene3D" id="6.10.140.2220">
    <property type="match status" value="1"/>
</dbReference>
<proteinExistence type="predicted"/>
<evidence type="ECO:0000313" key="8">
    <source>
        <dbReference type="Proteomes" id="UP000078343"/>
    </source>
</evidence>
<comment type="caution">
    <text evidence="7">The sequence shown here is derived from an EMBL/GenBank/DDBJ whole genome shotgun (WGS) entry which is preliminary data.</text>
</comment>
<dbReference type="PROSITE" id="PS50865">
    <property type="entry name" value="ZF_MYND_2"/>
    <property type="match status" value="1"/>
</dbReference>
<evidence type="ECO:0000256" key="1">
    <source>
        <dbReference type="ARBA" id="ARBA00022723"/>
    </source>
</evidence>
<reference evidence="7 8" key="1">
    <citation type="submission" date="2016-04" db="EMBL/GenBank/DDBJ databases">
        <title>Draft genome of Fonsecaea erecta CBS 125763.</title>
        <authorList>
            <person name="Weiss V.A."/>
            <person name="Vicente V.A."/>
            <person name="Raittz R.T."/>
            <person name="Moreno L.F."/>
            <person name="De Souza E.M."/>
            <person name="Pedrosa F.O."/>
            <person name="Steffens M.B."/>
            <person name="Faoro H."/>
            <person name="Tadra-Sfeir M.Z."/>
            <person name="Najafzadeh M.J."/>
            <person name="Felipe M.S."/>
            <person name="Teixeira M."/>
            <person name="Sun J."/>
            <person name="Xi L."/>
            <person name="Gomes R."/>
            <person name="De Azevedo C.M."/>
            <person name="Salgado C.G."/>
            <person name="Da Silva M.B."/>
            <person name="Nascimento M.F."/>
            <person name="Queiroz-Telles F."/>
            <person name="Attili D.S."/>
            <person name="Gorbushina A."/>
        </authorList>
    </citation>
    <scope>NUCLEOTIDE SEQUENCE [LARGE SCALE GENOMIC DNA]</scope>
    <source>
        <strain evidence="7 8">CBS 125763</strain>
    </source>
</reference>
<evidence type="ECO:0000256" key="5">
    <source>
        <dbReference type="SAM" id="MobiDB-lite"/>
    </source>
</evidence>
<dbReference type="Pfam" id="PF14737">
    <property type="entry name" value="DUF4470"/>
    <property type="match status" value="1"/>
</dbReference>
<keyword evidence="3" id="KW-0862">Zinc</keyword>
<dbReference type="InterPro" id="IPR027974">
    <property type="entry name" value="DUF4470"/>
</dbReference>
<dbReference type="AlphaFoldDB" id="A0A178Z4X7"/>
<dbReference type="EMBL" id="LVYI01000013">
    <property type="protein sequence ID" value="OAP54571.1"/>
    <property type="molecule type" value="Genomic_DNA"/>
</dbReference>
<dbReference type="PANTHER" id="PTHR10237:SF15">
    <property type="entry name" value="LD37257P"/>
    <property type="match status" value="1"/>
</dbReference>
<evidence type="ECO:0000256" key="2">
    <source>
        <dbReference type="ARBA" id="ARBA00022771"/>
    </source>
</evidence>
<keyword evidence="2 4" id="KW-0863">Zinc-finger</keyword>
<dbReference type="RefSeq" id="XP_018687938.1">
    <property type="nucleotide sequence ID" value="XM_018842525.1"/>
</dbReference>
<protein>
    <recommendedName>
        <fullName evidence="6">MYND-type domain-containing protein</fullName>
    </recommendedName>
</protein>
<feature type="region of interest" description="Disordered" evidence="5">
    <location>
        <begin position="478"/>
        <end position="497"/>
    </location>
</feature>
<keyword evidence="1" id="KW-0479">Metal-binding</keyword>
<dbReference type="SUPFAM" id="SSF144232">
    <property type="entry name" value="HIT/MYND zinc finger-like"/>
    <property type="match status" value="1"/>
</dbReference>
<name>A0A178Z4X7_9EURO</name>